<dbReference type="SUPFAM" id="SSF50447">
    <property type="entry name" value="Translation proteins"/>
    <property type="match status" value="1"/>
</dbReference>
<keyword evidence="1 5" id="KW-0963">Cytoplasm</keyword>
<evidence type="ECO:0000259" key="6">
    <source>
        <dbReference type="Pfam" id="PF01782"/>
    </source>
</evidence>
<evidence type="ECO:0000256" key="1">
    <source>
        <dbReference type="ARBA" id="ARBA00022490"/>
    </source>
</evidence>
<evidence type="ECO:0000256" key="5">
    <source>
        <dbReference type="HAMAP-Rule" id="MF_00014"/>
    </source>
</evidence>
<dbReference type="EMBL" id="CP003984">
    <property type="protein sequence ID" value="AII88402.1"/>
    <property type="molecule type" value="Genomic_DNA"/>
</dbReference>
<reference evidence="8 9" key="1">
    <citation type="journal article" date="2014" name="ISME J.">
        <title>Adaptation of an abundant Roseobacter RCA organism to pelagic systems revealed by genomic and transcriptomic analyses.</title>
        <authorList>
            <person name="Voget S."/>
            <person name="Wemheuer B."/>
            <person name="Brinkhoff T."/>
            <person name="Vollmers J."/>
            <person name="Dietrich S."/>
            <person name="Giebel H.A."/>
            <person name="Beardsley C."/>
            <person name="Sardemann C."/>
            <person name="Bakenhus I."/>
            <person name="Billerbeck S."/>
            <person name="Daniel R."/>
            <person name="Simon M."/>
        </authorList>
    </citation>
    <scope>NUCLEOTIDE SEQUENCE [LARGE SCALE GENOMIC DNA]</scope>
    <source>
        <strain evidence="8 9">RCA23</strain>
    </source>
</reference>
<dbReference type="InterPro" id="IPR002676">
    <property type="entry name" value="RimM_N"/>
</dbReference>
<dbReference type="Gene3D" id="2.40.30.60">
    <property type="entry name" value="RimM"/>
    <property type="match status" value="1"/>
</dbReference>
<protein>
    <recommendedName>
        <fullName evidence="5">Ribosome maturation factor RimM</fullName>
    </recommendedName>
</protein>
<comment type="domain">
    <text evidence="5">The PRC barrel domain binds ribosomal protein uS19.</text>
</comment>
<dbReference type="Pfam" id="PF01782">
    <property type="entry name" value="RimM"/>
    <property type="match status" value="1"/>
</dbReference>
<dbReference type="GO" id="GO:0042274">
    <property type="term" value="P:ribosomal small subunit biogenesis"/>
    <property type="evidence" value="ECO:0007669"/>
    <property type="project" value="UniProtKB-UniRule"/>
</dbReference>
<accession>A0AAN0VJK8</accession>
<evidence type="ECO:0000313" key="9">
    <source>
        <dbReference type="Proteomes" id="UP000028680"/>
    </source>
</evidence>
<dbReference type="GO" id="GO:0043022">
    <property type="term" value="F:ribosome binding"/>
    <property type="evidence" value="ECO:0007669"/>
    <property type="project" value="InterPro"/>
</dbReference>
<dbReference type="NCBIfam" id="TIGR02273">
    <property type="entry name" value="16S_RimM"/>
    <property type="match status" value="1"/>
</dbReference>
<comment type="subcellular location">
    <subcellularLocation>
        <location evidence="5">Cytoplasm</location>
    </subcellularLocation>
</comment>
<feature type="domain" description="Ribosome maturation factor RimM PRC barrel" evidence="7">
    <location>
        <begin position="132"/>
        <end position="200"/>
    </location>
</feature>
<dbReference type="KEGG" id="ptp:RCA23_c29020"/>
<dbReference type="InterPro" id="IPR056792">
    <property type="entry name" value="PRC_RimM"/>
</dbReference>
<dbReference type="SUPFAM" id="SSF50346">
    <property type="entry name" value="PRC-barrel domain"/>
    <property type="match status" value="1"/>
</dbReference>
<dbReference type="PANTHER" id="PTHR33692">
    <property type="entry name" value="RIBOSOME MATURATION FACTOR RIMM"/>
    <property type="match status" value="1"/>
</dbReference>
<keyword evidence="3 5" id="KW-0698">rRNA processing</keyword>
<dbReference type="AlphaFoldDB" id="A0AAN0VJK8"/>
<comment type="similarity">
    <text evidence="5">Belongs to the RimM family.</text>
</comment>
<dbReference type="HAMAP" id="MF_00014">
    <property type="entry name" value="Ribosome_mat_RimM"/>
    <property type="match status" value="1"/>
</dbReference>
<dbReference type="GO" id="GO:0006364">
    <property type="term" value="P:rRNA processing"/>
    <property type="evidence" value="ECO:0007669"/>
    <property type="project" value="UniProtKB-UniRule"/>
</dbReference>
<dbReference type="Gene3D" id="2.30.30.240">
    <property type="entry name" value="PRC-barrel domain"/>
    <property type="match status" value="1"/>
</dbReference>
<evidence type="ECO:0000259" key="7">
    <source>
        <dbReference type="Pfam" id="PF24986"/>
    </source>
</evidence>
<dbReference type="GO" id="GO:0005737">
    <property type="term" value="C:cytoplasm"/>
    <property type="evidence" value="ECO:0007669"/>
    <property type="project" value="UniProtKB-SubCell"/>
</dbReference>
<dbReference type="InterPro" id="IPR011033">
    <property type="entry name" value="PRC_barrel-like_sf"/>
</dbReference>
<sequence length="201" mass="22251">MLFGWVFLRPPSSQRDVYRGWWQNEKRLLFRSDPMTALICVGMIAGAYGVRGELRVKSYCATPSDIENYAPLLDESGTRSFELSLIGQIKNGFSARIIGVETKEQADMLRSTQLFARREDLPALPDDEYYYSDLIGLQVCDTGGVEIGHVKSVMNHGADDLLEVTVPGASDTALIPFTKAIVPTVELAARRIVIDPPEGLL</sequence>
<name>A0AAN0VJK8_9RHOB</name>
<evidence type="ECO:0000256" key="3">
    <source>
        <dbReference type="ARBA" id="ARBA00022552"/>
    </source>
</evidence>
<dbReference type="InterPro" id="IPR011961">
    <property type="entry name" value="RimM"/>
</dbReference>
<comment type="function">
    <text evidence="5">An accessory protein needed during the final step in the assembly of 30S ribosomal subunit, possibly for assembly of the head region. Essential for efficient processing of 16S rRNA. May be needed both before and after RbfA during the maturation of 16S rRNA. It has affinity for free ribosomal 30S subunits but not for 70S ribosomes.</text>
</comment>
<organism evidence="8 9">
    <name type="scientific">Planktomarina temperata RCA23</name>
    <dbReference type="NCBI Taxonomy" id="666509"/>
    <lineage>
        <taxon>Bacteria</taxon>
        <taxon>Pseudomonadati</taxon>
        <taxon>Pseudomonadota</taxon>
        <taxon>Alphaproteobacteria</taxon>
        <taxon>Rhodobacterales</taxon>
        <taxon>Paracoccaceae</taxon>
        <taxon>Planktomarina</taxon>
    </lineage>
</organism>
<evidence type="ECO:0000256" key="4">
    <source>
        <dbReference type="ARBA" id="ARBA00023186"/>
    </source>
</evidence>
<dbReference type="InterPro" id="IPR036976">
    <property type="entry name" value="RimM_N_sf"/>
</dbReference>
<evidence type="ECO:0000313" key="8">
    <source>
        <dbReference type="EMBL" id="AII88402.1"/>
    </source>
</evidence>
<keyword evidence="4 5" id="KW-0143">Chaperone</keyword>
<feature type="domain" description="RimM N-terminal" evidence="6">
    <location>
        <begin position="40"/>
        <end position="120"/>
    </location>
</feature>
<comment type="subunit">
    <text evidence="5">Binds ribosomal protein uS19.</text>
</comment>
<keyword evidence="2 5" id="KW-0690">Ribosome biogenesis</keyword>
<dbReference type="PANTHER" id="PTHR33692:SF1">
    <property type="entry name" value="RIBOSOME MATURATION FACTOR RIMM"/>
    <property type="match status" value="1"/>
</dbReference>
<dbReference type="GO" id="GO:0005840">
    <property type="term" value="C:ribosome"/>
    <property type="evidence" value="ECO:0007669"/>
    <property type="project" value="InterPro"/>
</dbReference>
<keyword evidence="9" id="KW-1185">Reference proteome</keyword>
<proteinExistence type="inferred from homology"/>
<dbReference type="Proteomes" id="UP000028680">
    <property type="component" value="Chromosome"/>
</dbReference>
<gene>
    <name evidence="5 8" type="primary">rimM</name>
    <name evidence="8" type="ORF">RCA23_c29020</name>
</gene>
<evidence type="ECO:0000256" key="2">
    <source>
        <dbReference type="ARBA" id="ARBA00022517"/>
    </source>
</evidence>
<dbReference type="Pfam" id="PF24986">
    <property type="entry name" value="PRC_RimM"/>
    <property type="match status" value="1"/>
</dbReference>
<dbReference type="InterPro" id="IPR009000">
    <property type="entry name" value="Transl_B-barrel_sf"/>
</dbReference>